<dbReference type="Pfam" id="PF24864">
    <property type="entry name" value="DUF7730"/>
    <property type="match status" value="1"/>
</dbReference>
<keyword evidence="3" id="KW-1185">Reference proteome</keyword>
<dbReference type="AlphaFoldDB" id="A0A6A5X1T4"/>
<dbReference type="Proteomes" id="UP000799779">
    <property type="component" value="Unassembled WGS sequence"/>
</dbReference>
<reference evidence="2" key="1">
    <citation type="journal article" date="2020" name="Stud. Mycol.">
        <title>101 Dothideomycetes genomes: a test case for predicting lifestyles and emergence of pathogens.</title>
        <authorList>
            <person name="Haridas S."/>
            <person name="Albert R."/>
            <person name="Binder M."/>
            <person name="Bloem J."/>
            <person name="Labutti K."/>
            <person name="Salamov A."/>
            <person name="Andreopoulos B."/>
            <person name="Baker S."/>
            <person name="Barry K."/>
            <person name="Bills G."/>
            <person name="Bluhm B."/>
            <person name="Cannon C."/>
            <person name="Castanera R."/>
            <person name="Culley D."/>
            <person name="Daum C."/>
            <person name="Ezra D."/>
            <person name="Gonzalez J."/>
            <person name="Henrissat B."/>
            <person name="Kuo A."/>
            <person name="Liang C."/>
            <person name="Lipzen A."/>
            <person name="Lutzoni F."/>
            <person name="Magnuson J."/>
            <person name="Mondo S."/>
            <person name="Nolan M."/>
            <person name="Ohm R."/>
            <person name="Pangilinan J."/>
            <person name="Park H.-J."/>
            <person name="Ramirez L."/>
            <person name="Alfaro M."/>
            <person name="Sun H."/>
            <person name="Tritt A."/>
            <person name="Yoshinaga Y."/>
            <person name="Zwiers L.-H."/>
            <person name="Turgeon B."/>
            <person name="Goodwin S."/>
            <person name="Spatafora J."/>
            <person name="Crous P."/>
            <person name="Grigoriev I."/>
        </authorList>
    </citation>
    <scope>NUCLEOTIDE SEQUENCE</scope>
    <source>
        <strain evidence="2">CBS 123094</strain>
    </source>
</reference>
<gene>
    <name evidence="2" type="ORF">P154DRAFT_42861</name>
</gene>
<dbReference type="InterPro" id="IPR038883">
    <property type="entry name" value="AN11006-like"/>
</dbReference>
<organism evidence="2 3">
    <name type="scientific">Amniculicola lignicola CBS 123094</name>
    <dbReference type="NCBI Taxonomy" id="1392246"/>
    <lineage>
        <taxon>Eukaryota</taxon>
        <taxon>Fungi</taxon>
        <taxon>Dikarya</taxon>
        <taxon>Ascomycota</taxon>
        <taxon>Pezizomycotina</taxon>
        <taxon>Dothideomycetes</taxon>
        <taxon>Pleosporomycetidae</taxon>
        <taxon>Pleosporales</taxon>
        <taxon>Amniculicolaceae</taxon>
        <taxon>Amniculicola</taxon>
    </lineage>
</organism>
<evidence type="ECO:0000313" key="3">
    <source>
        <dbReference type="Proteomes" id="UP000799779"/>
    </source>
</evidence>
<protein>
    <recommendedName>
        <fullName evidence="1">DUF7730 domain-containing protein</fullName>
    </recommendedName>
</protein>
<accession>A0A6A5X1T4</accession>
<dbReference type="PANTHER" id="PTHR42085">
    <property type="entry name" value="F-BOX DOMAIN-CONTAINING PROTEIN"/>
    <property type="match status" value="1"/>
</dbReference>
<evidence type="ECO:0000259" key="1">
    <source>
        <dbReference type="Pfam" id="PF24864"/>
    </source>
</evidence>
<name>A0A6A5X1T4_9PLEO</name>
<dbReference type="EMBL" id="ML977567">
    <property type="protein sequence ID" value="KAF2004416.1"/>
    <property type="molecule type" value="Genomic_DNA"/>
</dbReference>
<dbReference type="InterPro" id="IPR056632">
    <property type="entry name" value="DUF7730"/>
</dbReference>
<evidence type="ECO:0000313" key="2">
    <source>
        <dbReference type="EMBL" id="KAF2004416.1"/>
    </source>
</evidence>
<sequence length="280" mass="32308">MQLHYFLSSPPGRSQISPLLRLPIELRRQIYGYVLPSTSSLDVHVQRRAGSPERSEFNLTYIRQTIGNGVWRMQKTYPKTEREIGNETVWHRGCISILSTNHQIHDECVDMLYGDNAFVIDVAFDSVKFRYRWLVASSNLTPCRSYSFLDHFSQRNLMRIKNYVINVEHVDDYTGMIKYNCGGRGLTAGILEQVQTLNDLLSLVPCLHRLQIHLIDGAISRVRFPSGRVHRVQDDQNYSQSQRVLDPFHRLYGVRRAKVTGVSAEYAETLEKSMMNSRGL</sequence>
<proteinExistence type="predicted"/>
<feature type="domain" description="DUF7730" evidence="1">
    <location>
        <begin position="16"/>
        <end position="121"/>
    </location>
</feature>
<dbReference type="PANTHER" id="PTHR42085:SF7">
    <property type="entry name" value="F-BOX DOMAIN-CONTAINING PROTEIN"/>
    <property type="match status" value="1"/>
</dbReference>
<dbReference type="OrthoDB" id="62952at2759"/>